<dbReference type="GO" id="GO:0005829">
    <property type="term" value="C:cytosol"/>
    <property type="evidence" value="ECO:0007669"/>
    <property type="project" value="TreeGrafter"/>
</dbReference>
<dbReference type="GO" id="GO:0019323">
    <property type="term" value="P:pentose catabolic process"/>
    <property type="evidence" value="ECO:0007669"/>
    <property type="project" value="TreeGrafter"/>
</dbReference>
<dbReference type="EC" id="5.1.3.4" evidence="3"/>
<dbReference type="InterPro" id="IPR036409">
    <property type="entry name" value="Aldolase_II/adducin_N_sf"/>
</dbReference>
<dbReference type="GO" id="GO:0046872">
    <property type="term" value="F:metal ion binding"/>
    <property type="evidence" value="ECO:0007669"/>
    <property type="project" value="UniProtKB-KW"/>
</dbReference>
<keyword evidence="3" id="KW-0413">Isomerase</keyword>
<dbReference type="InterPro" id="IPR001303">
    <property type="entry name" value="Aldolase_II/adducin_N"/>
</dbReference>
<dbReference type="EMBL" id="WTQQ01000319">
    <property type="protein sequence ID" value="MWR90107.1"/>
    <property type="molecule type" value="Genomic_DNA"/>
</dbReference>
<accession>A0A6N8NJ00</accession>
<name>A0A6N8NJ00_ECOLX</name>
<dbReference type="GO" id="GO:0008742">
    <property type="term" value="F:L-ribulose-phosphate 4-epimerase activity"/>
    <property type="evidence" value="ECO:0007669"/>
    <property type="project" value="UniProtKB-EC"/>
</dbReference>
<dbReference type="InterPro" id="IPR050197">
    <property type="entry name" value="Aldolase_class_II_sugar_metab"/>
</dbReference>
<keyword evidence="1" id="KW-0479">Metal-binding</keyword>
<dbReference type="Proteomes" id="UP000436482">
    <property type="component" value="Unassembled WGS sequence"/>
</dbReference>
<feature type="domain" description="Class II aldolase/adducin N-terminal" evidence="2">
    <location>
        <begin position="2"/>
        <end position="51"/>
    </location>
</feature>
<evidence type="ECO:0000256" key="1">
    <source>
        <dbReference type="ARBA" id="ARBA00022723"/>
    </source>
</evidence>
<dbReference type="PANTHER" id="PTHR22789">
    <property type="entry name" value="FUCULOSE PHOSPHATE ALDOLASE"/>
    <property type="match status" value="1"/>
</dbReference>
<feature type="non-terminal residue" evidence="3">
    <location>
        <position position="1"/>
    </location>
</feature>
<dbReference type="AlphaFoldDB" id="A0A6N8NJ00"/>
<evidence type="ECO:0000313" key="4">
    <source>
        <dbReference type="Proteomes" id="UP000436482"/>
    </source>
</evidence>
<dbReference type="PANTHER" id="PTHR22789:SF9">
    <property type="entry name" value="L-RIBULOSE-5-PHOSPHATE 4-EPIMERASE ULAF"/>
    <property type="match status" value="1"/>
</dbReference>
<dbReference type="SUPFAM" id="SSF53639">
    <property type="entry name" value="AraD/HMP-PK domain-like"/>
    <property type="match status" value="1"/>
</dbReference>
<reference evidence="3 4" key="1">
    <citation type="submission" date="2019-12" db="EMBL/GenBank/DDBJ databases">
        <title>Enteriobacteria Tanzani isolates_8377-8380.</title>
        <authorList>
            <person name="Subbiah M."/>
            <person name="Call D."/>
        </authorList>
    </citation>
    <scope>NUCLEOTIDE SEQUENCE [LARGE SCALE GENOMIC DNA]</scope>
    <source>
        <strain evidence="3 4">8379wE6</strain>
    </source>
</reference>
<gene>
    <name evidence="3" type="primary">araD</name>
    <name evidence="3" type="ORF">GP979_17690</name>
</gene>
<dbReference type="Gene3D" id="3.40.225.10">
    <property type="entry name" value="Class II aldolase/adducin N-terminal domain"/>
    <property type="match status" value="1"/>
</dbReference>
<sequence>TGKVIIETLGNAEPLHTPGIVVYQHGPFAWGKDAHDAVHNAVVMEEVAKMAWIARSINPQLNHIDSFLMNKHFMRKHGPNAYYGQK</sequence>
<evidence type="ECO:0000259" key="2">
    <source>
        <dbReference type="Pfam" id="PF00596"/>
    </source>
</evidence>
<dbReference type="GO" id="GO:0016832">
    <property type="term" value="F:aldehyde-lyase activity"/>
    <property type="evidence" value="ECO:0007669"/>
    <property type="project" value="TreeGrafter"/>
</dbReference>
<organism evidence="3 4">
    <name type="scientific">Escherichia coli</name>
    <dbReference type="NCBI Taxonomy" id="562"/>
    <lineage>
        <taxon>Bacteria</taxon>
        <taxon>Pseudomonadati</taxon>
        <taxon>Pseudomonadota</taxon>
        <taxon>Gammaproteobacteria</taxon>
        <taxon>Enterobacterales</taxon>
        <taxon>Enterobacteriaceae</taxon>
        <taxon>Escherichia</taxon>
    </lineage>
</organism>
<proteinExistence type="predicted"/>
<protein>
    <submittedName>
        <fullName evidence="3">L-ribulose-5-phosphate 4-epimerase</fullName>
        <ecNumber evidence="3">5.1.3.4</ecNumber>
    </submittedName>
</protein>
<dbReference type="Pfam" id="PF00596">
    <property type="entry name" value="Aldolase_II"/>
    <property type="match status" value="1"/>
</dbReference>
<comment type="caution">
    <text evidence="3">The sequence shown here is derived from an EMBL/GenBank/DDBJ whole genome shotgun (WGS) entry which is preliminary data.</text>
</comment>
<evidence type="ECO:0000313" key="3">
    <source>
        <dbReference type="EMBL" id="MWR90107.1"/>
    </source>
</evidence>